<comment type="caution">
    <text evidence="4">The sequence shown here is derived from an EMBL/GenBank/DDBJ whole genome shotgun (WGS) entry which is preliminary data.</text>
</comment>
<sequence>MNKTGILLPGKEWKVLDREQVKIIDQAAYAILNQVGAFIDDLELLKMAQQMGAEVNFEKKIAKGFPEDVIKGSVAKAPKNFVLAGRDPAWDLIIDGPGRQQFWGASSGATDRIYHNEQGKPYRRRANKDDVAYTARIIDGIDDFDWDGYLFDTAEEGQLGLPSELIRLDTMLKNTTKFTGNVCTTVSDIREYDYPTLVTPAGYMKARRESPRF</sequence>
<dbReference type="Gene3D" id="3.20.20.480">
    <property type="entry name" value="Trimethylamine methyltransferase-like"/>
    <property type="match status" value="1"/>
</dbReference>
<dbReference type="InterPro" id="IPR010426">
    <property type="entry name" value="MTTB_MeTrfase"/>
</dbReference>
<dbReference type="GO" id="GO:0032259">
    <property type="term" value="P:methylation"/>
    <property type="evidence" value="ECO:0007669"/>
    <property type="project" value="UniProtKB-KW"/>
</dbReference>
<dbReference type="EMBL" id="DRVT01000022">
    <property type="protein sequence ID" value="HHI48934.1"/>
    <property type="molecule type" value="Genomic_DNA"/>
</dbReference>
<evidence type="ECO:0000313" key="4">
    <source>
        <dbReference type="EMBL" id="HHI48934.1"/>
    </source>
</evidence>
<dbReference type="AlphaFoldDB" id="A0A7J3UYS9"/>
<dbReference type="GO" id="GO:0008168">
    <property type="term" value="F:methyltransferase activity"/>
    <property type="evidence" value="ECO:0007669"/>
    <property type="project" value="UniProtKB-KW"/>
</dbReference>
<gene>
    <name evidence="4" type="ORF">ENL91_02050</name>
</gene>
<protein>
    <submittedName>
        <fullName evidence="4">Uncharacterized protein</fullName>
    </submittedName>
</protein>
<evidence type="ECO:0000256" key="1">
    <source>
        <dbReference type="ARBA" id="ARBA00007137"/>
    </source>
</evidence>
<organism evidence="4">
    <name type="scientific">Candidatus Methanosuratincola petrocarbonis</name>
    <name type="common">ex Vanwonterghem et al. 2016</name>
    <dbReference type="NCBI Taxonomy" id="1867261"/>
    <lineage>
        <taxon>Archaea</taxon>
        <taxon>Thermoproteota</taxon>
        <taxon>Methanosuratincolia</taxon>
        <taxon>Candidatus Methanomethylicales</taxon>
        <taxon>Candidatus Methanomethylicaceae</taxon>
        <taxon>Candidatus Methanosuratincola (ex Vanwonterghem et al. 2016)</taxon>
    </lineage>
</organism>
<dbReference type="GO" id="GO:0015948">
    <property type="term" value="P:methanogenesis"/>
    <property type="evidence" value="ECO:0007669"/>
    <property type="project" value="InterPro"/>
</dbReference>
<dbReference type="Pfam" id="PF06253">
    <property type="entry name" value="MTTB"/>
    <property type="match status" value="1"/>
</dbReference>
<name>A0A7J3UYS9_9CREN</name>
<comment type="similarity">
    <text evidence="1">Belongs to the trimethylamine methyltransferase family.</text>
</comment>
<dbReference type="InterPro" id="IPR038601">
    <property type="entry name" value="MttB-like_sf"/>
</dbReference>
<reference evidence="4" key="1">
    <citation type="journal article" date="2020" name="mSystems">
        <title>Genome- and Community-Level Interaction Insights into Carbon Utilization and Element Cycling Functions of Hydrothermarchaeota in Hydrothermal Sediment.</title>
        <authorList>
            <person name="Zhou Z."/>
            <person name="Liu Y."/>
            <person name="Xu W."/>
            <person name="Pan J."/>
            <person name="Luo Z.H."/>
            <person name="Li M."/>
        </authorList>
    </citation>
    <scope>NUCLEOTIDE SEQUENCE [LARGE SCALE GENOMIC DNA]</scope>
    <source>
        <strain evidence="4">SpSt-1038</strain>
    </source>
</reference>
<keyword evidence="3" id="KW-0808">Transferase</keyword>
<keyword evidence="2" id="KW-0489">Methyltransferase</keyword>
<evidence type="ECO:0000256" key="3">
    <source>
        <dbReference type="ARBA" id="ARBA00022679"/>
    </source>
</evidence>
<evidence type="ECO:0000256" key="2">
    <source>
        <dbReference type="ARBA" id="ARBA00022603"/>
    </source>
</evidence>
<proteinExistence type="inferred from homology"/>
<accession>A0A7J3UYS9</accession>